<organism evidence="2">
    <name type="scientific">Turritis glabra</name>
    <name type="common">Tower mustard</name>
    <name type="synonym">Arabis glabra</name>
    <dbReference type="NCBI Taxonomy" id="63678"/>
    <lineage>
        <taxon>Eukaryota</taxon>
        <taxon>Viridiplantae</taxon>
        <taxon>Streptophyta</taxon>
        <taxon>Embryophyta</taxon>
        <taxon>Tracheophyta</taxon>
        <taxon>Spermatophyta</taxon>
        <taxon>Magnoliopsida</taxon>
        <taxon>eudicotyledons</taxon>
        <taxon>Gunneridae</taxon>
        <taxon>Pentapetalae</taxon>
        <taxon>rosids</taxon>
        <taxon>malvids</taxon>
        <taxon>Brassicales</taxon>
        <taxon>Brassicaceae</taxon>
        <taxon>Turritideae</taxon>
        <taxon>Turritis</taxon>
    </lineage>
</organism>
<sequence>MDSSTILIASFMIFSIGRTTVSGLNFNPSFFLHIVKGGKARFLLPFLIIKGPPAVVSVTHRASLSSVFLVLENGRHLSSSFSRWGSSPFSRVINTSPRTGMIIPARWVYIHP</sequence>
<evidence type="ECO:0000256" key="1">
    <source>
        <dbReference type="SAM" id="SignalP"/>
    </source>
</evidence>
<proteinExistence type="predicted"/>
<protein>
    <submittedName>
        <fullName evidence="2">ORF112 protein</fullName>
    </submittedName>
</protein>
<keyword evidence="1" id="KW-0732">Signal</keyword>
<geneLocation type="mitochondrion" evidence="2"/>
<reference evidence="2" key="1">
    <citation type="submission" date="2024-06" db="EMBL/GenBank/DDBJ databases">
        <title>Organellar genome sequences of Turritis glabra.</title>
        <authorList>
            <person name="Kawabe A."/>
        </authorList>
    </citation>
    <scope>NUCLEOTIDE SEQUENCE</scope>
    <source>
        <strain evidence="2">OhmiShirahama</strain>
    </source>
</reference>
<name>A0A5H2V4U0_TURGL</name>
<feature type="signal peptide" evidence="1">
    <location>
        <begin position="1"/>
        <end position="23"/>
    </location>
</feature>
<dbReference type="AlphaFoldDB" id="A0A5H2V4U0"/>
<keyword evidence="2" id="KW-0496">Mitochondrion</keyword>
<accession>A0A5H2V4U0</accession>
<evidence type="ECO:0000313" key="2">
    <source>
        <dbReference type="EMBL" id="BBB05399.1"/>
    </source>
</evidence>
<feature type="chain" id="PRO_5023913149" evidence="1">
    <location>
        <begin position="24"/>
        <end position="112"/>
    </location>
</feature>
<dbReference type="EMBL" id="LC325489">
    <property type="protein sequence ID" value="BBB05399.1"/>
    <property type="molecule type" value="Genomic_DNA"/>
</dbReference>